<protein>
    <recommendedName>
        <fullName evidence="2">DUF1279 domain-containing protein</fullName>
    </recommendedName>
</protein>
<dbReference type="PANTHER" id="PTHR21377">
    <property type="entry name" value="PROTEIN FAM210B, MITOCHONDRIAL"/>
    <property type="match status" value="1"/>
</dbReference>
<feature type="domain" description="DUF1279" evidence="2">
    <location>
        <begin position="5"/>
        <end position="123"/>
    </location>
</feature>
<name>A0A4P9XED6_9FUNG</name>
<gene>
    <name evidence="3" type="ORF">CXG81DRAFT_3619</name>
</gene>
<reference evidence="4" key="1">
    <citation type="journal article" date="2018" name="Nat. Microbiol.">
        <title>Leveraging single-cell genomics to expand the fungal tree of life.</title>
        <authorList>
            <person name="Ahrendt S.R."/>
            <person name="Quandt C.A."/>
            <person name="Ciobanu D."/>
            <person name="Clum A."/>
            <person name="Salamov A."/>
            <person name="Andreopoulos B."/>
            <person name="Cheng J.F."/>
            <person name="Woyke T."/>
            <person name="Pelin A."/>
            <person name="Henrissat B."/>
            <person name="Reynolds N.K."/>
            <person name="Benny G.L."/>
            <person name="Smith M.E."/>
            <person name="James T.Y."/>
            <person name="Grigoriev I.V."/>
        </authorList>
    </citation>
    <scope>NUCLEOTIDE SEQUENCE [LARGE SCALE GENOMIC DNA]</scope>
    <source>
        <strain evidence="4">ATCC 52028</strain>
    </source>
</reference>
<evidence type="ECO:0000313" key="3">
    <source>
        <dbReference type="EMBL" id="RKP03904.1"/>
    </source>
</evidence>
<evidence type="ECO:0000256" key="1">
    <source>
        <dbReference type="SAM" id="Phobius"/>
    </source>
</evidence>
<feature type="non-terminal residue" evidence="3">
    <location>
        <position position="1"/>
    </location>
</feature>
<evidence type="ECO:0000259" key="2">
    <source>
        <dbReference type="Pfam" id="PF06916"/>
    </source>
</evidence>
<proteinExistence type="predicted"/>
<keyword evidence="1" id="KW-1133">Transmembrane helix</keyword>
<feature type="transmembrane region" description="Helical" evidence="1">
    <location>
        <begin position="101"/>
        <end position="122"/>
    </location>
</feature>
<dbReference type="EMBL" id="ML014116">
    <property type="protein sequence ID" value="RKP03904.1"/>
    <property type="molecule type" value="Genomic_DNA"/>
</dbReference>
<organism evidence="3 4">
    <name type="scientific">Caulochytrium protostelioides</name>
    <dbReference type="NCBI Taxonomy" id="1555241"/>
    <lineage>
        <taxon>Eukaryota</taxon>
        <taxon>Fungi</taxon>
        <taxon>Fungi incertae sedis</taxon>
        <taxon>Chytridiomycota</taxon>
        <taxon>Chytridiomycota incertae sedis</taxon>
        <taxon>Chytridiomycetes</taxon>
        <taxon>Caulochytriales</taxon>
        <taxon>Caulochytriaceae</taxon>
        <taxon>Caulochytrium</taxon>
    </lineage>
</organism>
<dbReference type="GO" id="GO:0005739">
    <property type="term" value="C:mitochondrion"/>
    <property type="evidence" value="ECO:0007669"/>
    <property type="project" value="TreeGrafter"/>
</dbReference>
<dbReference type="Pfam" id="PF06916">
    <property type="entry name" value="FAM210A-B_dom"/>
    <property type="match status" value="1"/>
</dbReference>
<accession>A0A4P9XED6</accession>
<dbReference type="Proteomes" id="UP000274922">
    <property type="component" value="Unassembled WGS sequence"/>
</dbReference>
<keyword evidence="1" id="KW-0812">Transmembrane</keyword>
<dbReference type="InterPro" id="IPR045866">
    <property type="entry name" value="FAM210A/B-like"/>
</dbReference>
<feature type="non-terminal residue" evidence="3">
    <location>
        <position position="135"/>
    </location>
</feature>
<dbReference type="OrthoDB" id="10253744at2759"/>
<dbReference type="AlphaFoldDB" id="A0A4P9XED6"/>
<sequence length="135" mass="15086">PVSPLKRLVREYGVIVFVLYMGLAFLVYLVCLSAITFAGVDQAMIEGWLDRAKRAFGLDVPTPEERAAARAAVDPQQSWVRRFLPASMQSEAVVTFVHNSLLAMVMTKLFFPIKLAITAAAAPRVSRWLRRMGFN</sequence>
<dbReference type="InterPro" id="IPR009688">
    <property type="entry name" value="FAM210A/B-like_dom"/>
</dbReference>
<evidence type="ECO:0000313" key="4">
    <source>
        <dbReference type="Proteomes" id="UP000274922"/>
    </source>
</evidence>
<dbReference type="PANTHER" id="PTHR21377:SF0">
    <property type="entry name" value="PROTEIN FAM210B, MITOCHONDRIAL"/>
    <property type="match status" value="1"/>
</dbReference>
<feature type="transmembrane region" description="Helical" evidence="1">
    <location>
        <begin position="12"/>
        <end position="40"/>
    </location>
</feature>
<keyword evidence="4" id="KW-1185">Reference proteome</keyword>
<keyword evidence="1" id="KW-0472">Membrane</keyword>